<name>C5DX04_ZYGRC</name>
<evidence type="ECO:0000256" key="1">
    <source>
        <dbReference type="ARBA" id="ARBA00004245"/>
    </source>
</evidence>
<dbReference type="SMART" id="SM00326">
    <property type="entry name" value="SH3"/>
    <property type="match status" value="1"/>
</dbReference>
<dbReference type="FunCoup" id="C5DX04">
    <property type="interactions" value="92"/>
</dbReference>
<feature type="compositionally biased region" description="Basic and acidic residues" evidence="9">
    <location>
        <begin position="380"/>
        <end position="393"/>
    </location>
</feature>
<comment type="subcellular location">
    <subcellularLocation>
        <location evidence="1">Cytoplasm</location>
        <location evidence="1">Cytoskeleton</location>
    </subcellularLocation>
</comment>
<dbReference type="AlphaFoldDB" id="C5DX04"/>
<dbReference type="PANTHER" id="PTHR23065">
    <property type="entry name" value="PROLINE-SERINE-THREONINE PHOSPHATASE INTERACTING PROTEIN 1"/>
    <property type="match status" value="1"/>
</dbReference>
<evidence type="ECO:0000256" key="2">
    <source>
        <dbReference type="ARBA" id="ARBA00022443"/>
    </source>
</evidence>
<evidence type="ECO:0000259" key="10">
    <source>
        <dbReference type="PROSITE" id="PS50002"/>
    </source>
</evidence>
<feature type="region of interest" description="Disordered" evidence="9">
    <location>
        <begin position="545"/>
        <end position="581"/>
    </location>
</feature>
<dbReference type="InterPro" id="IPR027267">
    <property type="entry name" value="AH/BAR_dom_sf"/>
</dbReference>
<evidence type="ECO:0000256" key="7">
    <source>
        <dbReference type="PROSITE-ProRule" id="PRU01077"/>
    </source>
</evidence>
<dbReference type="InterPro" id="IPR001060">
    <property type="entry name" value="FCH_dom"/>
</dbReference>
<keyword evidence="5" id="KW-0206">Cytoskeleton</keyword>
<feature type="region of interest" description="Disordered" evidence="9">
    <location>
        <begin position="359"/>
        <end position="522"/>
    </location>
</feature>
<dbReference type="PROSITE" id="PS50002">
    <property type="entry name" value="SH3"/>
    <property type="match status" value="1"/>
</dbReference>
<evidence type="ECO:0000256" key="5">
    <source>
        <dbReference type="ARBA" id="ARBA00023212"/>
    </source>
</evidence>
<feature type="domain" description="SH3" evidence="10">
    <location>
        <begin position="681"/>
        <end position="748"/>
    </location>
</feature>
<evidence type="ECO:0000259" key="11">
    <source>
        <dbReference type="PROSITE" id="PS51741"/>
    </source>
</evidence>
<dbReference type="GO" id="GO:0120104">
    <property type="term" value="C:mitotic actomyosin contractile ring, proximal layer"/>
    <property type="evidence" value="ECO:0007669"/>
    <property type="project" value="TreeGrafter"/>
</dbReference>
<dbReference type="Gene3D" id="1.20.1270.60">
    <property type="entry name" value="Arfaptin homology (AH) domain/BAR domain"/>
    <property type="match status" value="1"/>
</dbReference>
<dbReference type="SUPFAM" id="SSF50044">
    <property type="entry name" value="SH3-domain"/>
    <property type="match status" value="1"/>
</dbReference>
<dbReference type="PROSITE" id="PS51741">
    <property type="entry name" value="F_BAR"/>
    <property type="match status" value="1"/>
</dbReference>
<feature type="domain" description="F-BAR" evidence="11">
    <location>
        <begin position="1"/>
        <end position="261"/>
    </location>
</feature>
<dbReference type="GO" id="GO:0009898">
    <property type="term" value="C:cytoplasmic side of plasma membrane"/>
    <property type="evidence" value="ECO:0007669"/>
    <property type="project" value="TreeGrafter"/>
</dbReference>
<evidence type="ECO:0000256" key="6">
    <source>
        <dbReference type="PROSITE-ProRule" id="PRU00192"/>
    </source>
</evidence>
<dbReference type="InterPro" id="IPR031160">
    <property type="entry name" value="F_BAR_dom"/>
</dbReference>
<evidence type="ECO:0000313" key="12">
    <source>
        <dbReference type="EMBL" id="CAR28315.1"/>
    </source>
</evidence>
<keyword evidence="13" id="KW-1185">Reference proteome</keyword>
<dbReference type="Pfam" id="PF00611">
    <property type="entry name" value="FCH"/>
    <property type="match status" value="1"/>
</dbReference>
<keyword evidence="3" id="KW-0963">Cytoplasm</keyword>
<dbReference type="CDD" id="cd00174">
    <property type="entry name" value="SH3"/>
    <property type="match status" value="1"/>
</dbReference>
<dbReference type="InterPro" id="IPR001452">
    <property type="entry name" value="SH3_domain"/>
</dbReference>
<dbReference type="GO" id="GO:0030036">
    <property type="term" value="P:actin cytoskeleton organization"/>
    <property type="evidence" value="ECO:0007669"/>
    <property type="project" value="UniProtKB-ARBA"/>
</dbReference>
<dbReference type="SMART" id="SM00055">
    <property type="entry name" value="FCH"/>
    <property type="match status" value="1"/>
</dbReference>
<dbReference type="KEGG" id="zro:ZYRO0F01166g"/>
<evidence type="ECO:0000256" key="8">
    <source>
        <dbReference type="SAM" id="Coils"/>
    </source>
</evidence>
<proteinExistence type="predicted"/>
<keyword evidence="7 8" id="KW-0175">Coiled coil</keyword>
<dbReference type="InterPro" id="IPR036028">
    <property type="entry name" value="SH3-like_dom_sf"/>
</dbReference>
<evidence type="ECO:0000313" key="13">
    <source>
        <dbReference type="Proteomes" id="UP000008536"/>
    </source>
</evidence>
<dbReference type="STRING" id="559307.C5DX04"/>
<organism evidence="12 13">
    <name type="scientific">Zygosaccharomyces rouxii (strain ATCC 2623 / CBS 732 / NBRC 1130 / NCYC 568 / NRRL Y-229)</name>
    <dbReference type="NCBI Taxonomy" id="559307"/>
    <lineage>
        <taxon>Eukaryota</taxon>
        <taxon>Fungi</taxon>
        <taxon>Dikarya</taxon>
        <taxon>Ascomycota</taxon>
        <taxon>Saccharomycotina</taxon>
        <taxon>Saccharomycetes</taxon>
        <taxon>Saccharomycetales</taxon>
        <taxon>Saccharomycetaceae</taxon>
        <taxon>Zygosaccharomyces</taxon>
    </lineage>
</organism>
<keyword evidence="4" id="KW-0597">Phosphoprotein</keyword>
<reference evidence="12 13" key="1">
    <citation type="journal article" date="2009" name="Genome Res.">
        <title>Comparative genomics of protoploid Saccharomycetaceae.</title>
        <authorList>
            <consortium name="The Genolevures Consortium"/>
            <person name="Souciet J.-L."/>
            <person name="Dujon B."/>
            <person name="Gaillardin C."/>
            <person name="Johnston M."/>
            <person name="Baret P.V."/>
            <person name="Cliften P."/>
            <person name="Sherman D.J."/>
            <person name="Weissenbach J."/>
            <person name="Westhof E."/>
            <person name="Wincker P."/>
            <person name="Jubin C."/>
            <person name="Poulain J."/>
            <person name="Barbe V."/>
            <person name="Segurens B."/>
            <person name="Artiguenave F."/>
            <person name="Anthouard V."/>
            <person name="Vacherie B."/>
            <person name="Val M.-E."/>
            <person name="Fulton R.S."/>
            <person name="Minx P."/>
            <person name="Wilson R."/>
            <person name="Durrens P."/>
            <person name="Jean G."/>
            <person name="Marck C."/>
            <person name="Martin T."/>
            <person name="Nikolski M."/>
            <person name="Rolland T."/>
            <person name="Seret M.-L."/>
            <person name="Casaregola S."/>
            <person name="Despons L."/>
            <person name="Fairhead C."/>
            <person name="Fischer G."/>
            <person name="Lafontaine I."/>
            <person name="Leh V."/>
            <person name="Lemaire M."/>
            <person name="de Montigny J."/>
            <person name="Neuveglise C."/>
            <person name="Thierry A."/>
            <person name="Blanc-Lenfle I."/>
            <person name="Bleykasten C."/>
            <person name="Diffels J."/>
            <person name="Fritsch E."/>
            <person name="Frangeul L."/>
            <person name="Goeffon A."/>
            <person name="Jauniaux N."/>
            <person name="Kachouri-Lafond R."/>
            <person name="Payen C."/>
            <person name="Potier S."/>
            <person name="Pribylova L."/>
            <person name="Ozanne C."/>
            <person name="Richard G.-F."/>
            <person name="Sacerdot C."/>
            <person name="Straub M.-L."/>
            <person name="Talla E."/>
        </authorList>
    </citation>
    <scope>NUCLEOTIDE SEQUENCE [LARGE SCALE GENOMIC DNA]</scope>
    <source>
        <strain evidence="12 13">ATCC 2623 / CBS 732 / BCRC 21506 / NBRC 1130 / NCYC 568 / NRRL Y-229</strain>
    </source>
</reference>
<dbReference type="HOGENOM" id="CLU_434790_0_0_1"/>
<protein>
    <submittedName>
        <fullName evidence="12">ZYRO0F01166p</fullName>
    </submittedName>
</protein>
<dbReference type="InParanoid" id="C5DX04"/>
<dbReference type="GO" id="GO:0005543">
    <property type="term" value="F:phospholipid binding"/>
    <property type="evidence" value="ECO:0007669"/>
    <property type="project" value="TreeGrafter"/>
</dbReference>
<gene>
    <name evidence="12" type="ordered locus">ZYRO0F01166g</name>
</gene>
<accession>C5DX04</accession>
<feature type="compositionally biased region" description="Basic residues" evidence="9">
    <location>
        <begin position="275"/>
        <end position="291"/>
    </location>
</feature>
<feature type="region of interest" description="Disordered" evidence="9">
    <location>
        <begin position="273"/>
        <end position="293"/>
    </location>
</feature>
<feature type="coiled-coil region" evidence="8">
    <location>
        <begin position="109"/>
        <end position="164"/>
    </location>
</feature>
<dbReference type="EMBL" id="CU928178">
    <property type="protein sequence ID" value="CAR28315.1"/>
    <property type="molecule type" value="Genomic_DNA"/>
</dbReference>
<evidence type="ECO:0000256" key="3">
    <source>
        <dbReference type="ARBA" id="ARBA00022490"/>
    </source>
</evidence>
<dbReference type="PANTHER" id="PTHR23065:SF7">
    <property type="entry name" value="NOSTRIN, ISOFORM H"/>
    <property type="match status" value="1"/>
</dbReference>
<sequence>MSYNYELCFWDPNDDGVNILLEHISEGIKSCTSMVNFFKQRGELEKDYARRLGAINSKLRKDMDQHAEYGNLSKSFELALTNEKARAQVHSKQSEVIYRQIHSNIKSFAEQLQARYTTLSGKVERLRVDKYNKKVGCENLEKRLQEAQVRARDLQLNADNLIGAKRNEHNQKELTKWETTAKEVGLKLDVLRQEHKASQKYWFREWANVTRDLQELDTTRISFLKTKLQQYAEITIETSVLEQTRMDALTNQLVTYTPGDDISDFSSTYGTGRLREKRKSHQSATHSHRHMEHLDAHRKDSFGDTCNTHNDHDDFSTSKSRRSSYMDNLRRLSSHLQSIGNLDESRAKRHSTPPAIQYQTSLGIPQERHHDDTPQQEEAPQEKLCKSTVREARVIQPSSAPRDLDDTVPHSRYIPTRLSPMPLHRKKLSSSSSSSSPKDLDDTVPHSRHIPTRLSPMPAHTKEFSSSSSASSQPRNLDASVPHSSNFPTRLSPMPANTKELSSSSSESSSNPTDFTTHVRSRHSMDSMATSVSSFVNSIDDSQRFAKSWNSSNRKRKSISYVNQKSPPQSPPTPTAYHHGDDSELRYASHRHDRGDEHHLENVRNVSTDTTIVNAEMNASAGRSRRKSLVVKDSVNPIEDALTEMQKISSNGFAASDVRVGRIRDNGITVTLPLVTSDGEHVIKYAKAVYPLYEENVPELAQFQRGDYLLITGEVNDEWYRGEVYSNDYVSQGSSSGLIPHNFIKPLT</sequence>
<dbReference type="Proteomes" id="UP000008536">
    <property type="component" value="Chromosome F"/>
</dbReference>
<keyword evidence="2 6" id="KW-0728">SH3 domain</keyword>
<evidence type="ECO:0000256" key="9">
    <source>
        <dbReference type="SAM" id="MobiDB-lite"/>
    </source>
</evidence>
<evidence type="ECO:0000256" key="4">
    <source>
        <dbReference type="ARBA" id="ARBA00022553"/>
    </source>
</evidence>
<dbReference type="SUPFAM" id="SSF103657">
    <property type="entry name" value="BAR/IMD domain-like"/>
    <property type="match status" value="1"/>
</dbReference>
<dbReference type="Gene3D" id="2.30.30.40">
    <property type="entry name" value="SH3 Domains"/>
    <property type="match status" value="1"/>
</dbReference>